<reference evidence="2" key="2">
    <citation type="submission" date="2017-02" db="UniProtKB">
        <authorList>
            <consortium name="WormBaseParasite"/>
        </authorList>
    </citation>
    <scope>IDENTIFICATION</scope>
</reference>
<name>A0A0K0DJH5_ANGCA</name>
<protein>
    <submittedName>
        <fullName evidence="2">Uncharacterized protein</fullName>
    </submittedName>
</protein>
<organism evidence="1 2">
    <name type="scientific">Angiostrongylus cantonensis</name>
    <name type="common">Rat lungworm</name>
    <dbReference type="NCBI Taxonomy" id="6313"/>
    <lineage>
        <taxon>Eukaryota</taxon>
        <taxon>Metazoa</taxon>
        <taxon>Ecdysozoa</taxon>
        <taxon>Nematoda</taxon>
        <taxon>Chromadorea</taxon>
        <taxon>Rhabditida</taxon>
        <taxon>Rhabditina</taxon>
        <taxon>Rhabditomorpha</taxon>
        <taxon>Strongyloidea</taxon>
        <taxon>Metastrongylidae</taxon>
        <taxon>Angiostrongylus</taxon>
    </lineage>
</organism>
<dbReference type="AlphaFoldDB" id="A0A0K0DJH5"/>
<accession>A0A0K0DJH5</accession>
<proteinExistence type="predicted"/>
<evidence type="ECO:0000313" key="2">
    <source>
        <dbReference type="WBParaSite" id="ACAC_0001156101-mRNA-1"/>
    </source>
</evidence>
<dbReference type="WBParaSite" id="ACAC_0001156101-mRNA-1">
    <property type="protein sequence ID" value="ACAC_0001156101-mRNA-1"/>
    <property type="gene ID" value="ACAC_0001156101"/>
</dbReference>
<sequence>MYSFFDELAQLSKANIMHKKASLPVEYGSFERDAPLNKIQLDVRRRCNLENTSNCGPLTWIIGSDEDETVEMLAENKNQPSTLRNLIKKRLNIEYS</sequence>
<keyword evidence="1" id="KW-1185">Reference proteome</keyword>
<dbReference type="Proteomes" id="UP000035642">
    <property type="component" value="Unassembled WGS sequence"/>
</dbReference>
<reference evidence="1" key="1">
    <citation type="submission" date="2012-09" db="EMBL/GenBank/DDBJ databases">
        <authorList>
            <person name="Martin A.A."/>
        </authorList>
    </citation>
    <scope>NUCLEOTIDE SEQUENCE</scope>
</reference>
<evidence type="ECO:0000313" key="1">
    <source>
        <dbReference type="Proteomes" id="UP000035642"/>
    </source>
</evidence>